<dbReference type="InterPro" id="IPR008255">
    <property type="entry name" value="Pyr_nucl-diS_OxRdtase_2_AS"/>
</dbReference>
<evidence type="ECO:0000313" key="16">
    <source>
        <dbReference type="Proteomes" id="UP000727993"/>
    </source>
</evidence>
<dbReference type="Pfam" id="PF07992">
    <property type="entry name" value="Pyr_redox_2"/>
    <property type="match status" value="1"/>
</dbReference>
<keyword evidence="10" id="KW-0521">NADP</keyword>
<dbReference type="SUPFAM" id="SSF51905">
    <property type="entry name" value="FAD/NAD(P)-binding domain"/>
    <property type="match status" value="1"/>
</dbReference>
<gene>
    <name evidence="15" type="primary">ahpF</name>
    <name evidence="15" type="ORF">IPN02_01675</name>
</gene>
<dbReference type="GO" id="GO:0102039">
    <property type="term" value="F:NADH-dependent peroxiredoxin activity"/>
    <property type="evidence" value="ECO:0007669"/>
    <property type="project" value="InterPro"/>
</dbReference>
<proteinExistence type="inferred from homology"/>
<evidence type="ECO:0000256" key="10">
    <source>
        <dbReference type="PIRSR" id="PIRSR000238-1"/>
    </source>
</evidence>
<dbReference type="Proteomes" id="UP000727993">
    <property type="component" value="Unassembled WGS sequence"/>
</dbReference>
<evidence type="ECO:0000259" key="13">
    <source>
        <dbReference type="Pfam" id="PF07992"/>
    </source>
</evidence>
<keyword evidence="8 11" id="KW-0676">Redox-active center</keyword>
<dbReference type="PRINTS" id="PR00368">
    <property type="entry name" value="FADPNR"/>
</dbReference>
<keyword evidence="3" id="KW-0285">Flavoprotein</keyword>
<dbReference type="CDD" id="cd02974">
    <property type="entry name" value="AhpF_NTD_N"/>
    <property type="match status" value="1"/>
</dbReference>
<dbReference type="InterPro" id="IPR023753">
    <property type="entry name" value="FAD/NAD-binding_dom"/>
</dbReference>
<dbReference type="InterPro" id="IPR050097">
    <property type="entry name" value="Ferredoxin-NADP_redctase_2"/>
</dbReference>
<evidence type="ECO:0000256" key="12">
    <source>
        <dbReference type="SAM" id="MobiDB-lite"/>
    </source>
</evidence>
<dbReference type="PIRSF" id="PIRSF000238">
    <property type="entry name" value="AhpF"/>
    <property type="match status" value="1"/>
</dbReference>
<organism evidence="15 16">
    <name type="scientific">Candidatus Neomicrothrix subdominans</name>
    <dbReference type="NCBI Taxonomy" id="2954438"/>
    <lineage>
        <taxon>Bacteria</taxon>
        <taxon>Bacillati</taxon>
        <taxon>Actinomycetota</taxon>
        <taxon>Acidimicrobiia</taxon>
        <taxon>Acidimicrobiales</taxon>
        <taxon>Microthrixaceae</taxon>
        <taxon>Candidatus Neomicrothrix</taxon>
    </lineage>
</organism>
<dbReference type="PROSITE" id="PS51354">
    <property type="entry name" value="GLUTAREDOXIN_2"/>
    <property type="match status" value="1"/>
</dbReference>
<dbReference type="GO" id="GO:0005829">
    <property type="term" value="C:cytosol"/>
    <property type="evidence" value="ECO:0007669"/>
    <property type="project" value="UniProtKB-ARBA"/>
</dbReference>
<dbReference type="Gene3D" id="3.50.50.60">
    <property type="entry name" value="FAD/NAD(P)-binding domain"/>
    <property type="match status" value="2"/>
</dbReference>
<dbReference type="PRINTS" id="PR00469">
    <property type="entry name" value="PNDRDTASEII"/>
</dbReference>
<reference evidence="15 16" key="1">
    <citation type="submission" date="2020-10" db="EMBL/GenBank/DDBJ databases">
        <title>Connecting structure to function with the recovery of over 1000 high-quality activated sludge metagenome-assembled genomes encoding full-length rRNA genes using long-read sequencing.</title>
        <authorList>
            <person name="Singleton C.M."/>
            <person name="Petriglieri F."/>
            <person name="Kristensen J.M."/>
            <person name="Kirkegaard R.H."/>
            <person name="Michaelsen T.Y."/>
            <person name="Andersen M.H."/>
            <person name="Karst S.M."/>
            <person name="Dueholm M.S."/>
            <person name="Nielsen P.H."/>
            <person name="Albertsen M."/>
        </authorList>
    </citation>
    <scope>NUCLEOTIDE SEQUENCE [LARGE SCALE GENOMIC DNA]</scope>
    <source>
        <strain evidence="15">Lyne_18-Q3-R50-59_MAXAC.006</strain>
    </source>
</reference>
<dbReference type="PANTHER" id="PTHR48105">
    <property type="entry name" value="THIOREDOXIN REDUCTASE 1-RELATED-RELATED"/>
    <property type="match status" value="1"/>
</dbReference>
<evidence type="ECO:0000259" key="14">
    <source>
        <dbReference type="Pfam" id="PF13192"/>
    </source>
</evidence>
<evidence type="ECO:0000256" key="11">
    <source>
        <dbReference type="PIRSR" id="PIRSR000238-2"/>
    </source>
</evidence>
<dbReference type="NCBIfam" id="TIGR03140">
    <property type="entry name" value="AhpF"/>
    <property type="match status" value="1"/>
</dbReference>
<dbReference type="FunFam" id="3.50.50.60:FF:000007">
    <property type="entry name" value="Alkyl hydroperoxide reductase, F subunit"/>
    <property type="match status" value="1"/>
</dbReference>
<protein>
    <submittedName>
        <fullName evidence="15">Alkyl hydroperoxide reductase subunit F</fullName>
        <ecNumber evidence="15">1.8.1.-</ecNumber>
    </submittedName>
</protein>
<evidence type="ECO:0000256" key="5">
    <source>
        <dbReference type="ARBA" id="ARBA00023002"/>
    </source>
</evidence>
<evidence type="ECO:0000256" key="7">
    <source>
        <dbReference type="ARBA" id="ARBA00023157"/>
    </source>
</evidence>
<comment type="catalytic activity">
    <reaction evidence="9">
        <text>[thioredoxin]-dithiol + NADP(+) = [thioredoxin]-disulfide + NADPH + H(+)</text>
        <dbReference type="Rhea" id="RHEA:20345"/>
        <dbReference type="Rhea" id="RHEA-COMP:10698"/>
        <dbReference type="Rhea" id="RHEA-COMP:10700"/>
        <dbReference type="ChEBI" id="CHEBI:15378"/>
        <dbReference type="ChEBI" id="CHEBI:29950"/>
        <dbReference type="ChEBI" id="CHEBI:50058"/>
        <dbReference type="ChEBI" id="CHEBI:57783"/>
        <dbReference type="ChEBI" id="CHEBI:58349"/>
        <dbReference type="EC" id="1.8.1.9"/>
    </reaction>
</comment>
<feature type="binding site" evidence="10">
    <location>
        <begin position="501"/>
        <end position="511"/>
    </location>
    <ligand>
        <name>FAD</name>
        <dbReference type="ChEBI" id="CHEBI:57692"/>
    </ligand>
</feature>
<comment type="caution">
    <text evidence="15">The sequence shown here is derived from an EMBL/GenBank/DDBJ whole genome shotgun (WGS) entry which is preliminary data.</text>
</comment>
<dbReference type="Pfam" id="PF13192">
    <property type="entry name" value="Thioredoxin_3"/>
    <property type="match status" value="1"/>
</dbReference>
<dbReference type="PROSITE" id="PS00573">
    <property type="entry name" value="PYRIDINE_REDOX_2"/>
    <property type="match status" value="1"/>
</dbReference>
<dbReference type="InterPro" id="IPR012081">
    <property type="entry name" value="Alkyl_hydroperoxide_Rdtase_suF"/>
</dbReference>
<keyword evidence="5 15" id="KW-0560">Oxidoreductase</keyword>
<feature type="domain" description="Thioredoxin-like fold" evidence="14">
    <location>
        <begin position="148"/>
        <end position="214"/>
    </location>
</feature>
<dbReference type="GO" id="GO:0004791">
    <property type="term" value="F:thioredoxin-disulfide reductase (NADPH) activity"/>
    <property type="evidence" value="ECO:0007669"/>
    <property type="project" value="UniProtKB-EC"/>
</dbReference>
<evidence type="ECO:0000256" key="2">
    <source>
        <dbReference type="ARBA" id="ARBA00011738"/>
    </source>
</evidence>
<name>A0A936TBX6_9ACTN</name>
<dbReference type="InterPro" id="IPR012336">
    <property type="entry name" value="Thioredoxin-like_fold"/>
</dbReference>
<dbReference type="EC" id="1.8.1.-" evidence="15"/>
<dbReference type="AlphaFoldDB" id="A0A936TBX6"/>
<dbReference type="InterPro" id="IPR036249">
    <property type="entry name" value="Thioredoxin-like_sf"/>
</dbReference>
<dbReference type="GO" id="GO:0051287">
    <property type="term" value="F:NAD binding"/>
    <property type="evidence" value="ECO:0007669"/>
    <property type="project" value="InterPro"/>
</dbReference>
<evidence type="ECO:0000313" key="15">
    <source>
        <dbReference type="EMBL" id="MBK9295588.1"/>
    </source>
</evidence>
<feature type="domain" description="FAD/NAD(P)-binding" evidence="13">
    <location>
        <begin position="237"/>
        <end position="526"/>
    </location>
</feature>
<comment type="similarity">
    <text evidence="1">Belongs to the class-II pyridine nucleotide-disulfide oxidoreductase family.</text>
</comment>
<feature type="compositionally biased region" description="Polar residues" evidence="12">
    <location>
        <begin position="559"/>
        <end position="568"/>
    </location>
</feature>
<feature type="region of interest" description="Disordered" evidence="12">
    <location>
        <begin position="60"/>
        <end position="87"/>
    </location>
</feature>
<feature type="region of interest" description="Disordered" evidence="12">
    <location>
        <begin position="544"/>
        <end position="568"/>
    </location>
</feature>
<evidence type="ECO:0000256" key="6">
    <source>
        <dbReference type="ARBA" id="ARBA00023027"/>
    </source>
</evidence>
<dbReference type="InterPro" id="IPR044141">
    <property type="entry name" value="AhpF_NTD_C"/>
</dbReference>
<sequence>MLDSNLTEQLRGHLTKVTRPIELVAALDDGPKSTELWELLTEIAALSDNVSAVRNPVDVGDRSASASAEGSDDTAEGSDATGGRRPSFTIDRVGTDVSVGFAGIPMGHEFTSLVLALLQVGGHPPAVSDEAAEAIENLEGEFHFVTYMSLSCQNCPDVVQALNAMAVLNSSISHVAVDGALFPAEVEANNVLAVPTVLLNGEPFGQGRMTIEEILPRLDTGVGEREAARIDALDPLDVLVVGGGPAGASAAIYAARKGIATGVVSERFGGQVLDTMSIENLISVPYTEGPKLAAAIEAHVAEYDVDVMHNQRAAKLIPAEVPGGLATVELENGATLQARTVVLSTGASWRTMGVPGEDEYRNRGVGFCPHCDGPLFKGKRVAVIGGGNSGVEAAIDLAGIVAHVTLIEFDDALRADEVLQAKLASLGNVDVIVGARTTEVLGDDTSVTGLTYEHRADATLHNVDLDGVFVQIGLVPNTGWLKGTVALSDRGEVVIDDRNATSVPGVFAAGDCTTVPYKQIVIALGAGSTAALSAFDHLIRTPTAKESGAATEPAAPADGSNQPEPALV</sequence>
<dbReference type="Gene3D" id="3.40.30.80">
    <property type="match status" value="1"/>
</dbReference>
<evidence type="ECO:0000256" key="4">
    <source>
        <dbReference type="ARBA" id="ARBA00022827"/>
    </source>
</evidence>
<feature type="binding site" evidence="10">
    <location>
        <begin position="237"/>
        <end position="252"/>
    </location>
    <ligand>
        <name>FAD</name>
        <dbReference type="ChEBI" id="CHEBI:57692"/>
    </ligand>
</feature>
<evidence type="ECO:0000256" key="3">
    <source>
        <dbReference type="ARBA" id="ARBA00022630"/>
    </source>
</evidence>
<dbReference type="InterPro" id="IPR036188">
    <property type="entry name" value="FAD/NAD-bd_sf"/>
</dbReference>
<feature type="disulfide bond" description="Redox-active" evidence="11">
    <location>
        <begin position="368"/>
        <end position="371"/>
    </location>
</feature>
<evidence type="ECO:0000256" key="9">
    <source>
        <dbReference type="ARBA" id="ARBA00048132"/>
    </source>
</evidence>
<keyword evidence="4 10" id="KW-0274">FAD</keyword>
<dbReference type="EMBL" id="JADJZA010000001">
    <property type="protein sequence ID" value="MBK9295588.1"/>
    <property type="molecule type" value="Genomic_DNA"/>
</dbReference>
<dbReference type="SUPFAM" id="SSF52833">
    <property type="entry name" value="Thioredoxin-like"/>
    <property type="match status" value="2"/>
</dbReference>
<dbReference type="GO" id="GO:0050660">
    <property type="term" value="F:flavin adenine dinucleotide binding"/>
    <property type="evidence" value="ECO:0007669"/>
    <property type="project" value="InterPro"/>
</dbReference>
<accession>A0A936TBX6</accession>
<dbReference type="GO" id="GO:0032991">
    <property type="term" value="C:protein-containing complex"/>
    <property type="evidence" value="ECO:0007669"/>
    <property type="project" value="UniProtKB-ARBA"/>
</dbReference>
<dbReference type="CDD" id="cd03026">
    <property type="entry name" value="AhpF_NTD_C"/>
    <property type="match status" value="1"/>
</dbReference>
<evidence type="ECO:0000256" key="8">
    <source>
        <dbReference type="ARBA" id="ARBA00023284"/>
    </source>
</evidence>
<comment type="subunit">
    <text evidence="2">Homodimer.</text>
</comment>
<keyword evidence="7 11" id="KW-1015">Disulfide bond</keyword>
<dbReference type="GO" id="GO:0000302">
    <property type="term" value="P:response to reactive oxygen species"/>
    <property type="evidence" value="ECO:0007669"/>
    <property type="project" value="InterPro"/>
</dbReference>
<feature type="binding site" evidence="10">
    <location>
        <begin position="380"/>
        <end position="394"/>
    </location>
    <ligand>
        <name>NAD(+)</name>
        <dbReference type="ChEBI" id="CHEBI:57540"/>
    </ligand>
</feature>
<keyword evidence="6 10" id="KW-0520">NAD</keyword>
<evidence type="ECO:0000256" key="1">
    <source>
        <dbReference type="ARBA" id="ARBA00009333"/>
    </source>
</evidence>
<dbReference type="InterPro" id="IPR044142">
    <property type="entry name" value="AhpF_NTD_N"/>
</dbReference>
<comment type="cofactor">
    <cofactor evidence="10">
        <name>FAD</name>
        <dbReference type="ChEBI" id="CHEBI:57692"/>
    </cofactor>
    <text evidence="10">Binds 1 FAD per subunit.</text>
</comment>